<organism evidence="9 10">
    <name type="scientific">Mycobacterium helveticum</name>
    <dbReference type="NCBI Taxonomy" id="2592811"/>
    <lineage>
        <taxon>Bacteria</taxon>
        <taxon>Bacillati</taxon>
        <taxon>Actinomycetota</taxon>
        <taxon>Actinomycetes</taxon>
        <taxon>Mycobacteriales</taxon>
        <taxon>Mycobacteriaceae</taxon>
        <taxon>Mycobacterium</taxon>
    </lineage>
</organism>
<evidence type="ECO:0000256" key="2">
    <source>
        <dbReference type="ARBA" id="ARBA00007534"/>
    </source>
</evidence>
<evidence type="ECO:0000256" key="1">
    <source>
        <dbReference type="ARBA" id="ARBA00004613"/>
    </source>
</evidence>
<sequence>MVTKPAAPAGPRDRRPGGPACALRLVGRPRIVLNSLVAVRLARRSVAVALAAAALAAAMVLPSETPGAAWPAAAAGCPPVQVVFARGRLESPGVGAVGNAFVDALRSKTGKDIGVYAVNYPANTEVAIGANDMSKHVRYMIDNCPNTRLVLGGYSLGAAVTDVVLAVPFSAFGFDDPLPSDADQHIAAVALFGNGTQWIGPFTNLNPAYGAKTIELCHGDDPICNPADPHTWNDNWPQHLAGAYIQAGMPNQAADFVAGKL</sequence>
<dbReference type="GO" id="GO:0005576">
    <property type="term" value="C:extracellular region"/>
    <property type="evidence" value="ECO:0007669"/>
    <property type="project" value="UniProtKB-SubCell"/>
</dbReference>
<dbReference type="GO" id="GO:0052689">
    <property type="term" value="F:carboxylic ester hydrolase activity"/>
    <property type="evidence" value="ECO:0007669"/>
    <property type="project" value="UniProtKB-KW"/>
</dbReference>
<dbReference type="OrthoDB" id="3690529at2"/>
<dbReference type="SUPFAM" id="SSF53474">
    <property type="entry name" value="alpha/beta-Hydrolases"/>
    <property type="match status" value="1"/>
</dbReference>
<accession>A0A557XY53</accession>
<protein>
    <recommendedName>
        <fullName evidence="8">Cutinase</fullName>
        <ecNumber evidence="8">3.1.1.-</ecNumber>
    </recommendedName>
</protein>
<dbReference type="PROSITE" id="PS00155">
    <property type="entry name" value="CUTINASE_1"/>
    <property type="match status" value="1"/>
</dbReference>
<name>A0A557XY53_9MYCO</name>
<evidence type="ECO:0000256" key="7">
    <source>
        <dbReference type="ARBA" id="ARBA00023157"/>
    </source>
</evidence>
<dbReference type="EC" id="3.1.1.-" evidence="8"/>
<evidence type="ECO:0000313" key="10">
    <source>
        <dbReference type="Proteomes" id="UP000320513"/>
    </source>
</evidence>
<keyword evidence="6 8" id="KW-0378">Hydrolase</keyword>
<evidence type="ECO:0000256" key="5">
    <source>
        <dbReference type="ARBA" id="ARBA00022729"/>
    </source>
</evidence>
<dbReference type="PANTHER" id="PTHR33630:SF9">
    <property type="entry name" value="CUTINASE 4"/>
    <property type="match status" value="1"/>
</dbReference>
<dbReference type="SMART" id="SM01110">
    <property type="entry name" value="Cutinase"/>
    <property type="match status" value="1"/>
</dbReference>
<dbReference type="EMBL" id="VMQU01000018">
    <property type="protein sequence ID" value="TVS91081.1"/>
    <property type="molecule type" value="Genomic_DNA"/>
</dbReference>
<dbReference type="InterPro" id="IPR000675">
    <property type="entry name" value="Cutinase/axe"/>
</dbReference>
<dbReference type="Pfam" id="PF01083">
    <property type="entry name" value="Cutinase"/>
    <property type="match status" value="1"/>
</dbReference>
<dbReference type="AlphaFoldDB" id="A0A557XY53"/>
<keyword evidence="3 8" id="KW-0719">Serine esterase</keyword>
<keyword evidence="5" id="KW-0732">Signal</keyword>
<keyword evidence="10" id="KW-1185">Reference proteome</keyword>
<reference evidence="9 10" key="1">
    <citation type="submission" date="2019-07" db="EMBL/GenBank/DDBJ databases">
        <title>New Mycobacterium species.</title>
        <authorList>
            <person name="Tortoli E."/>
            <person name="Ghielmetti G."/>
            <person name="Friedel U."/>
            <person name="Trovato A."/>
        </authorList>
    </citation>
    <scope>NUCLEOTIDE SEQUENCE [LARGE SCALE GENOMIC DNA]</scope>
    <source>
        <strain evidence="9 10">16-83</strain>
    </source>
</reference>
<dbReference type="PANTHER" id="PTHR33630">
    <property type="entry name" value="CUTINASE RV1984C-RELATED-RELATED"/>
    <property type="match status" value="1"/>
</dbReference>
<dbReference type="Proteomes" id="UP000320513">
    <property type="component" value="Unassembled WGS sequence"/>
</dbReference>
<comment type="function">
    <text evidence="8">Catalyzes the hydrolysis of complex carboxylic polyesters found in the cell wall of plants. Degrades cutin, a macromolecule that forms the structure of the plant cuticle.</text>
</comment>
<gene>
    <name evidence="9" type="ORF">FPZ47_06365</name>
</gene>
<dbReference type="InterPro" id="IPR043580">
    <property type="entry name" value="CUTINASE_1"/>
</dbReference>
<proteinExistence type="inferred from homology"/>
<dbReference type="Gene3D" id="3.40.50.1820">
    <property type="entry name" value="alpha/beta hydrolase"/>
    <property type="match status" value="1"/>
</dbReference>
<evidence type="ECO:0000256" key="3">
    <source>
        <dbReference type="ARBA" id="ARBA00022487"/>
    </source>
</evidence>
<comment type="similarity">
    <text evidence="2 8">Belongs to the cutinase family.</text>
</comment>
<comment type="caution">
    <text evidence="9">The sequence shown here is derived from an EMBL/GenBank/DDBJ whole genome shotgun (WGS) entry which is preliminary data.</text>
</comment>
<comment type="subcellular location">
    <subcellularLocation>
        <location evidence="1 8">Secreted</location>
    </subcellularLocation>
</comment>
<evidence type="ECO:0000256" key="6">
    <source>
        <dbReference type="ARBA" id="ARBA00022801"/>
    </source>
</evidence>
<keyword evidence="4 8" id="KW-0964">Secreted</keyword>
<evidence type="ECO:0000256" key="4">
    <source>
        <dbReference type="ARBA" id="ARBA00022525"/>
    </source>
</evidence>
<evidence type="ECO:0000313" key="9">
    <source>
        <dbReference type="EMBL" id="TVS91081.1"/>
    </source>
</evidence>
<evidence type="ECO:0000256" key="8">
    <source>
        <dbReference type="RuleBase" id="RU361263"/>
    </source>
</evidence>
<dbReference type="InterPro" id="IPR029058">
    <property type="entry name" value="AB_hydrolase_fold"/>
</dbReference>
<keyword evidence="7" id="KW-1015">Disulfide bond</keyword>